<dbReference type="OrthoDB" id="8062037at2759"/>
<evidence type="ECO:0000256" key="1">
    <source>
        <dbReference type="PROSITE-ProRule" id="PRU00175"/>
    </source>
</evidence>
<dbReference type="Gene3D" id="3.30.40.10">
    <property type="entry name" value="Zinc/RING finger domain, C3HC4 (zinc finger)"/>
    <property type="match status" value="1"/>
</dbReference>
<dbReference type="Pfam" id="PF13639">
    <property type="entry name" value="zf-RING_2"/>
    <property type="match status" value="1"/>
</dbReference>
<sequence>MSGNLDDIYSPNWVPYFNPEGNLHPDVTLSVECGICRTELAITKQPDDDHESFAMLPCGHVFGYQCIIEWFSRKPSCPVCRKNFRYHGCGHLISLRDIQGGSRFNIRRDLPEAMNPGEQLPDLCFNCRASRHTNNHQCQHRWQRPGTFDHQRIEEDLHTLTILYLTISSLAISYLTISYHTDAISYHTLTVSHHPPPYT</sequence>
<comment type="caution">
    <text evidence="3">The sequence shown here is derived from an EMBL/GenBank/DDBJ whole genome shotgun (WGS) entry which is preliminary data.</text>
</comment>
<keyword evidence="1" id="KW-0479">Metal-binding</keyword>
<dbReference type="SMART" id="SM00184">
    <property type="entry name" value="RING"/>
    <property type="match status" value="1"/>
</dbReference>
<dbReference type="Proteomes" id="UP000297716">
    <property type="component" value="Unassembled WGS sequence"/>
</dbReference>
<gene>
    <name evidence="3" type="ORF">E0Z10_g10517</name>
</gene>
<evidence type="ECO:0000313" key="4">
    <source>
        <dbReference type="Proteomes" id="UP000297716"/>
    </source>
</evidence>
<dbReference type="EMBL" id="SKBN01000426">
    <property type="protein sequence ID" value="TGJ78249.1"/>
    <property type="molecule type" value="Genomic_DNA"/>
</dbReference>
<dbReference type="AlphaFoldDB" id="A0A4Z0Y2U0"/>
<keyword evidence="1" id="KW-0862">Zinc</keyword>
<dbReference type="GO" id="GO:0008270">
    <property type="term" value="F:zinc ion binding"/>
    <property type="evidence" value="ECO:0007669"/>
    <property type="project" value="UniProtKB-KW"/>
</dbReference>
<proteinExistence type="predicted"/>
<dbReference type="PROSITE" id="PS50089">
    <property type="entry name" value="ZF_RING_2"/>
    <property type="match status" value="1"/>
</dbReference>
<name>A0A4Z0Y2U0_9PEZI</name>
<keyword evidence="4" id="KW-1185">Reference proteome</keyword>
<dbReference type="STRING" id="37992.A0A4Z0Y2U0"/>
<evidence type="ECO:0000313" key="3">
    <source>
        <dbReference type="EMBL" id="TGJ78249.1"/>
    </source>
</evidence>
<dbReference type="PANTHER" id="PTHR23041">
    <property type="entry name" value="RING FINGER DOMAIN-CONTAINING"/>
    <property type="match status" value="1"/>
</dbReference>
<feature type="domain" description="RING-type" evidence="2">
    <location>
        <begin position="33"/>
        <end position="81"/>
    </location>
</feature>
<protein>
    <recommendedName>
        <fullName evidence="2">RING-type domain-containing protein</fullName>
    </recommendedName>
</protein>
<keyword evidence="1" id="KW-0863">Zinc-finger</keyword>
<accession>A0A4Z0Y2U0</accession>
<dbReference type="InterPro" id="IPR001841">
    <property type="entry name" value="Znf_RING"/>
</dbReference>
<reference evidence="3 4" key="1">
    <citation type="submission" date="2019-03" db="EMBL/GenBank/DDBJ databases">
        <title>Draft genome sequence of Xylaria hypoxylon DSM 108379, a ubiquitous saprotrophic-parasitic fungi on hardwood.</title>
        <authorList>
            <person name="Buettner E."/>
            <person name="Leonhardt S."/>
            <person name="Gebauer A.M."/>
            <person name="Liers C."/>
            <person name="Hofrichter M."/>
            <person name="Kellner H."/>
        </authorList>
    </citation>
    <scope>NUCLEOTIDE SEQUENCE [LARGE SCALE GENOMIC DNA]</scope>
    <source>
        <strain evidence="3 4">DSM 108379</strain>
    </source>
</reference>
<dbReference type="InterPro" id="IPR047134">
    <property type="entry name" value="RNF4"/>
</dbReference>
<dbReference type="InterPro" id="IPR013083">
    <property type="entry name" value="Znf_RING/FYVE/PHD"/>
</dbReference>
<organism evidence="3 4">
    <name type="scientific">Xylaria hypoxylon</name>
    <dbReference type="NCBI Taxonomy" id="37992"/>
    <lineage>
        <taxon>Eukaryota</taxon>
        <taxon>Fungi</taxon>
        <taxon>Dikarya</taxon>
        <taxon>Ascomycota</taxon>
        <taxon>Pezizomycotina</taxon>
        <taxon>Sordariomycetes</taxon>
        <taxon>Xylariomycetidae</taxon>
        <taxon>Xylariales</taxon>
        <taxon>Xylariaceae</taxon>
        <taxon>Xylaria</taxon>
    </lineage>
</organism>
<dbReference type="SUPFAM" id="SSF57850">
    <property type="entry name" value="RING/U-box"/>
    <property type="match status" value="1"/>
</dbReference>
<dbReference type="PANTHER" id="PTHR23041:SF78">
    <property type="entry name" value="E3 UBIQUITIN-PROTEIN LIGASE RNF4"/>
    <property type="match status" value="1"/>
</dbReference>
<evidence type="ECO:0000259" key="2">
    <source>
        <dbReference type="PROSITE" id="PS50089"/>
    </source>
</evidence>